<evidence type="ECO:0000259" key="11">
    <source>
        <dbReference type="PROSITE" id="PS50868"/>
    </source>
</evidence>
<evidence type="ECO:0000256" key="5">
    <source>
        <dbReference type="ARBA" id="ARBA00022691"/>
    </source>
</evidence>
<dbReference type="InterPro" id="IPR003616">
    <property type="entry name" value="Post-SET_dom"/>
</dbReference>
<dbReference type="Gene3D" id="2.170.270.10">
    <property type="entry name" value="SET domain"/>
    <property type="match status" value="1"/>
</dbReference>
<evidence type="ECO:0000256" key="2">
    <source>
        <dbReference type="ARBA" id="ARBA00022454"/>
    </source>
</evidence>
<proteinExistence type="predicted"/>
<evidence type="ECO:0000259" key="9">
    <source>
        <dbReference type="PROSITE" id="PS50280"/>
    </source>
</evidence>
<dbReference type="SMART" id="SM00508">
    <property type="entry name" value="PostSET"/>
    <property type="match status" value="1"/>
</dbReference>
<dbReference type="SUPFAM" id="SSF82199">
    <property type="entry name" value="SET domain"/>
    <property type="match status" value="1"/>
</dbReference>
<evidence type="ECO:0000256" key="8">
    <source>
        <dbReference type="SAM" id="MobiDB-lite"/>
    </source>
</evidence>
<keyword evidence="2" id="KW-0158">Chromosome</keyword>
<dbReference type="PANTHER" id="PTHR46223">
    <property type="entry name" value="HISTONE-LYSINE N-METHYLTRANSFERASE SUV39H"/>
    <property type="match status" value="1"/>
</dbReference>
<keyword evidence="13" id="KW-1185">Reference proteome</keyword>
<keyword evidence="5" id="KW-0949">S-adenosyl-L-methionine</keyword>
<evidence type="ECO:0000313" key="13">
    <source>
        <dbReference type="Proteomes" id="UP000073492"/>
    </source>
</evidence>
<dbReference type="PROSITE" id="PS50867">
    <property type="entry name" value="PRE_SET"/>
    <property type="match status" value="1"/>
</dbReference>
<organism evidence="12 13">
    <name type="scientific">Pseudocercospora musae</name>
    <dbReference type="NCBI Taxonomy" id="113226"/>
    <lineage>
        <taxon>Eukaryota</taxon>
        <taxon>Fungi</taxon>
        <taxon>Dikarya</taxon>
        <taxon>Ascomycota</taxon>
        <taxon>Pezizomycotina</taxon>
        <taxon>Dothideomycetes</taxon>
        <taxon>Dothideomycetidae</taxon>
        <taxon>Mycosphaerellales</taxon>
        <taxon>Mycosphaerellaceae</taxon>
        <taxon>Pseudocercospora</taxon>
    </lineage>
</organism>
<reference evidence="12 13" key="1">
    <citation type="submission" date="2015-07" db="EMBL/GenBank/DDBJ databases">
        <title>Comparative genomics of the Sigatoka disease complex on banana suggests a link between parallel evolutionary changes in Pseudocercospora fijiensis and Pseudocercospora eumusae and increased virulence on the banana host.</title>
        <authorList>
            <person name="Chang T.-C."/>
            <person name="Salvucci A."/>
            <person name="Crous P.W."/>
            <person name="Stergiopoulos I."/>
        </authorList>
    </citation>
    <scope>NUCLEOTIDE SEQUENCE [LARGE SCALE GENOMIC DNA]</scope>
    <source>
        <strain evidence="12 13">CBS 116634</strain>
    </source>
</reference>
<keyword evidence="6" id="KW-0479">Metal-binding</keyword>
<comment type="caution">
    <text evidence="12">The sequence shown here is derived from an EMBL/GenBank/DDBJ whole genome shotgun (WGS) entry which is preliminary data.</text>
</comment>
<feature type="region of interest" description="Disordered" evidence="8">
    <location>
        <begin position="96"/>
        <end position="127"/>
    </location>
</feature>
<evidence type="ECO:0000256" key="1">
    <source>
        <dbReference type="ARBA" id="ARBA00004286"/>
    </source>
</evidence>
<feature type="domain" description="SET" evidence="9">
    <location>
        <begin position="368"/>
        <end position="504"/>
    </location>
</feature>
<dbReference type="PROSITE" id="PS50280">
    <property type="entry name" value="SET"/>
    <property type="match status" value="1"/>
</dbReference>
<protein>
    <recommendedName>
        <fullName evidence="14">SET domain-containing protein</fullName>
    </recommendedName>
</protein>
<evidence type="ECO:0000259" key="10">
    <source>
        <dbReference type="PROSITE" id="PS50867"/>
    </source>
</evidence>
<dbReference type="Proteomes" id="UP000073492">
    <property type="component" value="Unassembled WGS sequence"/>
</dbReference>
<dbReference type="PANTHER" id="PTHR46223:SF3">
    <property type="entry name" value="HISTONE-LYSINE N-METHYLTRANSFERASE SET-23"/>
    <property type="match status" value="1"/>
</dbReference>
<comment type="subcellular location">
    <subcellularLocation>
        <location evidence="1">Chromosome</location>
    </subcellularLocation>
</comment>
<dbReference type="InterPro" id="IPR001214">
    <property type="entry name" value="SET_dom"/>
</dbReference>
<dbReference type="SMART" id="SM00468">
    <property type="entry name" value="PreSET"/>
    <property type="match status" value="1"/>
</dbReference>
<dbReference type="InterPro" id="IPR050973">
    <property type="entry name" value="H3K9_Histone-Lys_N-MTase"/>
</dbReference>
<dbReference type="GO" id="GO:0042054">
    <property type="term" value="F:histone methyltransferase activity"/>
    <property type="evidence" value="ECO:0007669"/>
    <property type="project" value="InterPro"/>
</dbReference>
<dbReference type="InterPro" id="IPR007728">
    <property type="entry name" value="Pre-SET_dom"/>
</dbReference>
<dbReference type="Pfam" id="PF00856">
    <property type="entry name" value="SET"/>
    <property type="match status" value="1"/>
</dbReference>
<evidence type="ECO:0008006" key="14">
    <source>
        <dbReference type="Google" id="ProtNLM"/>
    </source>
</evidence>
<dbReference type="GO" id="GO:0032259">
    <property type="term" value="P:methylation"/>
    <property type="evidence" value="ECO:0007669"/>
    <property type="project" value="UniProtKB-KW"/>
</dbReference>
<feature type="compositionally biased region" description="Polar residues" evidence="8">
    <location>
        <begin position="115"/>
        <end position="126"/>
    </location>
</feature>
<evidence type="ECO:0000256" key="4">
    <source>
        <dbReference type="ARBA" id="ARBA00022679"/>
    </source>
</evidence>
<dbReference type="GO" id="GO:0005634">
    <property type="term" value="C:nucleus"/>
    <property type="evidence" value="ECO:0007669"/>
    <property type="project" value="InterPro"/>
</dbReference>
<sequence>MSLSYTTSTPCPARATHTVRPEDVVEVLCHRELEGSEQYLVRWRTKPVLPVPPRAICSWHSLRELWHSLHLVQVYIDTLPKATRGLGRLDGTLTSGINRKRKSPDSEPIGARDLTGSNSGLLTPQESIVRSRSSSVVDLGTPEPPEKPGPSIYNGILQKKEGRIVAKKAEGAEVTTINSRNLPTEEMRQIASKTPVVQAENAIRAAFEDKLALHDPRGLVRLENKIDSSTPSLDFTFIREYVLGEGVSGISEDEYKGCTKCKADMGGNVGCEYSTKCDCLQFAAVDEKALERTKPDTYAVYMIAKAEGDDIDTAGLPKRFPYRKPGQSGRQTLLPFYRESRHPIYECNRNCKCGPKCKTRLVQKGRKVPLVVFKTENRGWGVYCDEDLIQGEFIDTYLGEVITDHECKRREDQAGVKSKASYLYGLDKFVDKLTTDGIRLEVEDTFVVDGQDMGNVTRFINHSCEPNCRQYTVSYNKNDLRLFNLAFFAYEDIPAGTELTFDYADKDEVELEEAVKRREAALADPENYDSIPCNCGAPKCRGYLWD</sequence>
<accession>A0A139IP59</accession>
<evidence type="ECO:0000313" key="12">
    <source>
        <dbReference type="EMBL" id="KXT16336.1"/>
    </source>
</evidence>
<dbReference type="SMART" id="SM00317">
    <property type="entry name" value="SET"/>
    <property type="match status" value="1"/>
</dbReference>
<name>A0A139IP59_9PEZI</name>
<evidence type="ECO:0000256" key="6">
    <source>
        <dbReference type="ARBA" id="ARBA00022723"/>
    </source>
</evidence>
<gene>
    <name evidence="12" type="ORF">AC579_3773</name>
</gene>
<dbReference type="EMBL" id="LFZO01000039">
    <property type="protein sequence ID" value="KXT16336.1"/>
    <property type="molecule type" value="Genomic_DNA"/>
</dbReference>
<evidence type="ECO:0000256" key="3">
    <source>
        <dbReference type="ARBA" id="ARBA00022603"/>
    </source>
</evidence>
<keyword evidence="4" id="KW-0808">Transferase</keyword>
<feature type="domain" description="Pre-SET" evidence="10">
    <location>
        <begin position="257"/>
        <end position="365"/>
    </location>
</feature>
<dbReference type="GO" id="GO:0005694">
    <property type="term" value="C:chromosome"/>
    <property type="evidence" value="ECO:0007669"/>
    <property type="project" value="UniProtKB-SubCell"/>
</dbReference>
<keyword evidence="7" id="KW-0862">Zinc</keyword>
<dbReference type="GO" id="GO:0008270">
    <property type="term" value="F:zinc ion binding"/>
    <property type="evidence" value="ECO:0007669"/>
    <property type="project" value="InterPro"/>
</dbReference>
<dbReference type="AlphaFoldDB" id="A0A139IP59"/>
<evidence type="ECO:0000256" key="7">
    <source>
        <dbReference type="ARBA" id="ARBA00022833"/>
    </source>
</evidence>
<dbReference type="InterPro" id="IPR046341">
    <property type="entry name" value="SET_dom_sf"/>
</dbReference>
<dbReference type="PROSITE" id="PS50868">
    <property type="entry name" value="POST_SET"/>
    <property type="match status" value="1"/>
</dbReference>
<feature type="domain" description="Post-SET" evidence="11">
    <location>
        <begin position="529"/>
        <end position="545"/>
    </location>
</feature>
<feature type="region of interest" description="Disordered" evidence="8">
    <location>
        <begin position="132"/>
        <end position="151"/>
    </location>
</feature>
<dbReference type="Pfam" id="PF05033">
    <property type="entry name" value="Pre-SET"/>
    <property type="match status" value="1"/>
</dbReference>
<keyword evidence="3" id="KW-0489">Methyltransferase</keyword>